<name>A0A1X7RJR3_ZYMT9</name>
<feature type="region of interest" description="Disordered" evidence="2">
    <location>
        <begin position="1"/>
        <end position="20"/>
    </location>
</feature>
<keyword evidence="5" id="KW-1185">Reference proteome</keyword>
<feature type="domain" description="Cytochrome b5 heme-binding" evidence="3">
    <location>
        <begin position="80"/>
        <end position="152"/>
    </location>
</feature>
<dbReference type="Pfam" id="PF00173">
    <property type="entry name" value="Cyt-b5"/>
    <property type="match status" value="1"/>
</dbReference>
<dbReference type="InterPro" id="IPR001199">
    <property type="entry name" value="Cyt_B5-like_heme/steroid-bd"/>
</dbReference>
<dbReference type="PANTHER" id="PTHR10281">
    <property type="entry name" value="MEMBRANE-ASSOCIATED PROGESTERONE RECEPTOR COMPONENT-RELATED"/>
    <property type="match status" value="1"/>
</dbReference>
<dbReference type="Proteomes" id="UP000215127">
    <property type="component" value="Chromosome 2"/>
</dbReference>
<dbReference type="PANTHER" id="PTHR10281:SF76">
    <property type="entry name" value="CALCUTTA CUP-RELATED"/>
    <property type="match status" value="1"/>
</dbReference>
<dbReference type="InterPro" id="IPR036400">
    <property type="entry name" value="Cyt_B5-like_heme/steroid_sf"/>
</dbReference>
<evidence type="ECO:0000313" key="5">
    <source>
        <dbReference type="Proteomes" id="UP000215127"/>
    </source>
</evidence>
<dbReference type="SMART" id="SM01117">
    <property type="entry name" value="Cyt-b5"/>
    <property type="match status" value="1"/>
</dbReference>
<dbReference type="EMBL" id="LT853693">
    <property type="protein sequence ID" value="SMQ47441.1"/>
    <property type="molecule type" value="Genomic_DNA"/>
</dbReference>
<dbReference type="InterPro" id="IPR050577">
    <property type="entry name" value="MAPR/NEUFC/NENF-like"/>
</dbReference>
<organism evidence="4 5">
    <name type="scientific">Zymoseptoria tritici (strain ST99CH_3D7)</name>
    <dbReference type="NCBI Taxonomy" id="1276538"/>
    <lineage>
        <taxon>Eukaryota</taxon>
        <taxon>Fungi</taxon>
        <taxon>Dikarya</taxon>
        <taxon>Ascomycota</taxon>
        <taxon>Pezizomycotina</taxon>
        <taxon>Dothideomycetes</taxon>
        <taxon>Dothideomycetidae</taxon>
        <taxon>Mycosphaerellales</taxon>
        <taxon>Mycosphaerellaceae</taxon>
        <taxon>Zymoseptoria</taxon>
    </lineage>
</organism>
<dbReference type="SUPFAM" id="SSF55856">
    <property type="entry name" value="Cytochrome b5-like heme/steroid binding domain"/>
    <property type="match status" value="1"/>
</dbReference>
<dbReference type="GO" id="GO:0012505">
    <property type="term" value="C:endomembrane system"/>
    <property type="evidence" value="ECO:0007669"/>
    <property type="project" value="TreeGrafter"/>
</dbReference>
<reference evidence="4 5" key="1">
    <citation type="submission" date="2016-06" db="EMBL/GenBank/DDBJ databases">
        <authorList>
            <person name="Kjaerup R.B."/>
            <person name="Dalgaard T.S."/>
            <person name="Juul-Madsen H.R."/>
        </authorList>
    </citation>
    <scope>NUCLEOTIDE SEQUENCE [LARGE SCALE GENOMIC DNA]</scope>
</reference>
<proteinExistence type="inferred from homology"/>
<gene>
    <name evidence="4" type="ORF">ZT3D7_G2589</name>
</gene>
<dbReference type="Gene3D" id="3.10.120.10">
    <property type="entry name" value="Cytochrome b5-like heme/steroid binding domain"/>
    <property type="match status" value="1"/>
</dbReference>
<dbReference type="AlphaFoldDB" id="A0A1X7RJR3"/>
<evidence type="ECO:0000259" key="3">
    <source>
        <dbReference type="SMART" id="SM01117"/>
    </source>
</evidence>
<feature type="region of interest" description="Disordered" evidence="2">
    <location>
        <begin position="230"/>
        <end position="260"/>
    </location>
</feature>
<comment type="similarity">
    <text evidence="1">Belongs to the cytochrome b5 family. MAPR subfamily.</text>
</comment>
<evidence type="ECO:0000256" key="1">
    <source>
        <dbReference type="ARBA" id="ARBA00038357"/>
    </source>
</evidence>
<protein>
    <recommendedName>
        <fullName evidence="3">Cytochrome b5 heme-binding domain-containing protein</fullName>
    </recommendedName>
</protein>
<accession>A0A1X7RJR3</accession>
<feature type="compositionally biased region" description="Basic and acidic residues" evidence="2">
    <location>
        <begin position="1"/>
        <end position="19"/>
    </location>
</feature>
<sequence length="260" mass="29551">MADVDTNEKRDESSNERSARSSNAEPVITILDCFRLVFGLLLLNSLLSYFVTGDSYSWNYHPWWLRPKALAAKLRSPVVLTDAQLLKYDGRDPSLPVYLALNSTIYDVTAGRLVYGPGGPYSFFAGRDATRGFITGCFADDNIPDYRGAEWTFIPVDVPRYEEMADEVMEEKQKAYRREMIEKGKEGVDETIRHWAKMFRGETGKDYFEVGYVKRNRQLMLQRPVPTLCQPAESKRPKKSQQNVQIEGAAQAANAGKKEL</sequence>
<dbReference type="GO" id="GO:0016020">
    <property type="term" value="C:membrane"/>
    <property type="evidence" value="ECO:0007669"/>
    <property type="project" value="TreeGrafter"/>
</dbReference>
<dbReference type="STRING" id="1276538.A0A1X7RJR3"/>
<evidence type="ECO:0000256" key="2">
    <source>
        <dbReference type="SAM" id="MobiDB-lite"/>
    </source>
</evidence>
<evidence type="ECO:0000313" key="4">
    <source>
        <dbReference type="EMBL" id="SMQ47441.1"/>
    </source>
</evidence>